<evidence type="ECO:0000313" key="2">
    <source>
        <dbReference type="EMBL" id="AXM95281.1"/>
    </source>
</evidence>
<feature type="domain" description="Dynamin N-terminal" evidence="1">
    <location>
        <begin position="102"/>
        <end position="271"/>
    </location>
</feature>
<dbReference type="Pfam" id="PF00350">
    <property type="entry name" value="Dynamin_N"/>
    <property type="match status" value="1"/>
</dbReference>
<evidence type="ECO:0000259" key="1">
    <source>
        <dbReference type="Pfam" id="PF00350"/>
    </source>
</evidence>
<dbReference type="Gene3D" id="3.40.50.300">
    <property type="entry name" value="P-loop containing nucleotide triphosphate hydrolases"/>
    <property type="match status" value="1"/>
</dbReference>
<dbReference type="PANTHER" id="PTHR45011:SF1">
    <property type="entry name" value="DAP3-BINDING CELL DEATH ENHANCER 1"/>
    <property type="match status" value="1"/>
</dbReference>
<dbReference type="InterPro" id="IPR045063">
    <property type="entry name" value="Dynamin_N"/>
</dbReference>
<dbReference type="EMBL" id="CP031146">
    <property type="protein sequence ID" value="AXM95281.1"/>
    <property type="molecule type" value="Genomic_DNA"/>
</dbReference>
<dbReference type="Pfam" id="PF08238">
    <property type="entry name" value="Sel1"/>
    <property type="match status" value="6"/>
</dbReference>
<dbReference type="SMART" id="SM00671">
    <property type="entry name" value="SEL1"/>
    <property type="match status" value="6"/>
</dbReference>
<gene>
    <name evidence="2" type="ORF">DVB73_05400</name>
</gene>
<reference evidence="2 3" key="1">
    <citation type="submission" date="2018-07" db="EMBL/GenBank/DDBJ databases">
        <title>Complete genome sequence of a Pseudomonas plecoglossicida strain pathogenic to the marine fish, Larimichthys crocea.</title>
        <authorList>
            <person name="Tao Z."/>
        </authorList>
    </citation>
    <scope>NUCLEOTIDE SEQUENCE [LARGE SCALE GENOMIC DNA]</scope>
    <source>
        <strain evidence="2 3">XSDHY-P</strain>
    </source>
</reference>
<dbReference type="AlphaFoldDB" id="A0AAD0QZL8"/>
<protein>
    <recommendedName>
        <fullName evidence="1">Dynamin N-terminal domain-containing protein</fullName>
    </recommendedName>
</protein>
<sequence length="685" mass="74354">MSLDFSFSLEELEAAQAATGNPYLNDPGKGLQLIASLVGKPKRALQQHLPAALHQLIHERFIALASKGSYPGEAQALRELQALEASLENLALFPDLANKTVVGVGGGFSAGKSRLLNTLLGVDLLPESLEPTTAIPSFICQGEDGIVALNTFNQKIGLNRDGLQAITHAFTSQYRDSLDEAFGFAHVLKLLMLHCARFAWRNLAFLDTPGYSKADAQDSEQADETVALRQLTEADHVMWLISAKNGSIRQDDLAFLRSLDHPRPIFFVVTQADLVCSTAIDTILERTAQAIEASGIACAGLMAWAAPLGDEQGAQVAGDDIRAWLDKLDAAPKYTHHRRTCERVLDGYIRHNQENLAANRKHLTLFNTLLPLQGSLPPGEQATLKALLQEQRSQQKVFAELVDSFTALKAEMQDVIAQVIGDLAVDAPSIEALYDQALAFHEEGDYASAATCFEQAAELGYADAQFQLGVCHELGQGVAADERLAAEWYRKAKNQGHVEAQFYLGVCYENGVGVPEDMAKAVACYLLAAEQGHVEAQYNLAVCLSRGTGIAKDDPQSLHWFETAARQDHPQARFVVIDRAAQQGRPDAQYALGVLYEKGLGVAQDLESAIAAYRKAAEGGHADAQFELARRYQAGAGVRKNAAHADSWLNKAAAQKHEGATSMLAQQRTRVSLWGGLGSFSWNKT</sequence>
<evidence type="ECO:0000313" key="3">
    <source>
        <dbReference type="Proteomes" id="UP000256503"/>
    </source>
</evidence>
<dbReference type="InterPro" id="IPR027417">
    <property type="entry name" value="P-loop_NTPase"/>
</dbReference>
<name>A0AAD0QZL8_PSEDL</name>
<dbReference type="SUPFAM" id="SSF81901">
    <property type="entry name" value="HCP-like"/>
    <property type="match status" value="2"/>
</dbReference>
<dbReference type="InterPro" id="IPR011990">
    <property type="entry name" value="TPR-like_helical_dom_sf"/>
</dbReference>
<dbReference type="InterPro" id="IPR052748">
    <property type="entry name" value="ISR_Activator"/>
</dbReference>
<dbReference type="PANTHER" id="PTHR45011">
    <property type="entry name" value="DAP3-BINDING CELL DEATH ENHANCER 1"/>
    <property type="match status" value="1"/>
</dbReference>
<dbReference type="Gene3D" id="1.25.40.10">
    <property type="entry name" value="Tetratricopeptide repeat domain"/>
    <property type="match status" value="2"/>
</dbReference>
<dbReference type="InterPro" id="IPR006597">
    <property type="entry name" value="Sel1-like"/>
</dbReference>
<dbReference type="RefSeq" id="WP_016391514.1">
    <property type="nucleotide sequence ID" value="NZ_BSOM01000019.1"/>
</dbReference>
<proteinExistence type="predicted"/>
<dbReference type="GeneID" id="49612848"/>
<dbReference type="Proteomes" id="UP000256503">
    <property type="component" value="Chromosome"/>
</dbReference>
<organism evidence="2 3">
    <name type="scientific">Pseudomonas plecoglossicida</name>
    <dbReference type="NCBI Taxonomy" id="70775"/>
    <lineage>
        <taxon>Bacteria</taxon>
        <taxon>Pseudomonadati</taxon>
        <taxon>Pseudomonadota</taxon>
        <taxon>Gammaproteobacteria</taxon>
        <taxon>Pseudomonadales</taxon>
        <taxon>Pseudomonadaceae</taxon>
        <taxon>Pseudomonas</taxon>
    </lineage>
</organism>
<accession>A0AAD0QZL8</accession>
<dbReference type="SUPFAM" id="SSF52540">
    <property type="entry name" value="P-loop containing nucleoside triphosphate hydrolases"/>
    <property type="match status" value="1"/>
</dbReference>